<evidence type="ECO:0000313" key="2">
    <source>
        <dbReference type="Proteomes" id="UP001446205"/>
    </source>
</evidence>
<accession>A0ABU9DAB7</accession>
<dbReference type="Pfam" id="PF09969">
    <property type="entry name" value="DUF2203"/>
    <property type="match status" value="1"/>
</dbReference>
<evidence type="ECO:0000313" key="1">
    <source>
        <dbReference type="EMBL" id="MEK8090473.1"/>
    </source>
</evidence>
<comment type="caution">
    <text evidence="1">The sequence shown here is derived from an EMBL/GenBank/DDBJ whole genome shotgun (WGS) entry which is preliminary data.</text>
</comment>
<name>A0ABU9DAB7_9PROT</name>
<reference evidence="1 2" key="1">
    <citation type="submission" date="2024-04" db="EMBL/GenBank/DDBJ databases">
        <authorList>
            <person name="Abashina T."/>
            <person name="Shaikin A."/>
        </authorList>
    </citation>
    <scope>NUCLEOTIDE SEQUENCE [LARGE SCALE GENOMIC DNA]</scope>
    <source>
        <strain evidence="1 2">AAFK</strain>
    </source>
</reference>
<protein>
    <submittedName>
        <fullName evidence="1">DUF2203 domain-containing protein</fullName>
    </submittedName>
</protein>
<dbReference type="EMBL" id="JBBPCO010000012">
    <property type="protein sequence ID" value="MEK8090473.1"/>
    <property type="molecule type" value="Genomic_DNA"/>
</dbReference>
<keyword evidence="2" id="KW-1185">Reference proteome</keyword>
<dbReference type="InterPro" id="IPR018699">
    <property type="entry name" value="DUF2203"/>
</dbReference>
<dbReference type="Proteomes" id="UP001446205">
    <property type="component" value="Unassembled WGS sequence"/>
</dbReference>
<sequence length="148" mass="16785">MGEAFYGASSCAVDDIVSIRPPGETRIFTLSSARTLFPLVRRITAESASELNPISRRLREAFTLKNDVASLEQAYELVVRNWVAKMERLGLVVKGLWLVDFDTGDGYLCWRYPEEELAHYHPYHKGFTGRRPIAEVIALKQPEWARGA</sequence>
<gene>
    <name evidence="1" type="ORF">WOB96_11965</name>
</gene>
<organism evidence="1 2">
    <name type="scientific">Thermithiobacillus plumbiphilus</name>
    <dbReference type="NCBI Taxonomy" id="1729899"/>
    <lineage>
        <taxon>Bacteria</taxon>
        <taxon>Pseudomonadati</taxon>
        <taxon>Pseudomonadota</taxon>
        <taxon>Acidithiobacillia</taxon>
        <taxon>Acidithiobacillales</taxon>
        <taxon>Thermithiobacillaceae</taxon>
        <taxon>Thermithiobacillus</taxon>
    </lineage>
</organism>
<proteinExistence type="predicted"/>
<dbReference type="RefSeq" id="WP_341371529.1">
    <property type="nucleotide sequence ID" value="NZ_JBBPCO010000012.1"/>
</dbReference>